<reference evidence="2 3" key="1">
    <citation type="submission" date="2019-08" db="EMBL/GenBank/DDBJ databases">
        <title>In-depth cultivation of the pig gut microbiome towards novel bacterial diversity and tailored functional studies.</title>
        <authorList>
            <person name="Wylensek D."/>
            <person name="Hitch T.C.A."/>
            <person name="Clavel T."/>
        </authorList>
    </citation>
    <scope>NUCLEOTIDE SEQUENCE [LARGE SCALE GENOMIC DNA]</scope>
    <source>
        <strain evidence="2 3">WCA-MUC-591-APC-3H</strain>
    </source>
</reference>
<dbReference type="SUPFAM" id="SSF109604">
    <property type="entry name" value="HD-domain/PDEase-like"/>
    <property type="match status" value="1"/>
</dbReference>
<dbReference type="Gene3D" id="1.10.3210.10">
    <property type="entry name" value="Hypothetical protein af1432"/>
    <property type="match status" value="1"/>
</dbReference>
<sequence>MKGSVRMIAAIMEKMITCSDGNIHDIDHLIRVWTYAKTIGELEGLDNERQFILEVAAVTHDIACPLCREKYGNTDGKNQEKEGGPLVREFLANTGMTETQIDRVAFLVGHHHTLEGIDGPDWQILVEADYIANASENGYSGQSIRKFLEKAAKTESGKRLIKAVFGIL</sequence>
<dbReference type="EMBL" id="VUMZ01000007">
    <property type="protein sequence ID" value="MST52340.1"/>
    <property type="molecule type" value="Genomic_DNA"/>
</dbReference>
<proteinExistence type="predicted"/>
<dbReference type="InterPro" id="IPR006674">
    <property type="entry name" value="HD_domain"/>
</dbReference>
<keyword evidence="3" id="KW-1185">Reference proteome</keyword>
<dbReference type="AlphaFoldDB" id="A0A6L5Y6N3"/>
<comment type="caution">
    <text evidence="2">The sequence shown here is derived from an EMBL/GenBank/DDBJ whole genome shotgun (WGS) entry which is preliminary data.</text>
</comment>
<evidence type="ECO:0000313" key="3">
    <source>
        <dbReference type="Proteomes" id="UP000474676"/>
    </source>
</evidence>
<feature type="domain" description="HD" evidence="1">
    <location>
        <begin position="26"/>
        <end position="133"/>
    </location>
</feature>
<gene>
    <name evidence="2" type="ORF">FYJ64_08470</name>
</gene>
<name>A0A6L5Y6N3_9FIRM</name>
<protein>
    <submittedName>
        <fullName evidence="2">HD domain-containing protein</fullName>
    </submittedName>
</protein>
<evidence type="ECO:0000313" key="2">
    <source>
        <dbReference type="EMBL" id="MST52340.1"/>
    </source>
</evidence>
<dbReference type="Pfam" id="PF01966">
    <property type="entry name" value="HD"/>
    <property type="match status" value="1"/>
</dbReference>
<dbReference type="Proteomes" id="UP000474676">
    <property type="component" value="Unassembled WGS sequence"/>
</dbReference>
<accession>A0A6L5Y6N3</accession>
<organism evidence="2 3">
    <name type="scientific">Hornefia butyriciproducens</name>
    <dbReference type="NCBI Taxonomy" id="2652293"/>
    <lineage>
        <taxon>Bacteria</taxon>
        <taxon>Bacillati</taxon>
        <taxon>Bacillota</taxon>
        <taxon>Clostridia</taxon>
        <taxon>Peptostreptococcales</taxon>
        <taxon>Anaerovoracaceae</taxon>
        <taxon>Hornefia</taxon>
    </lineage>
</organism>
<dbReference type="CDD" id="cd00077">
    <property type="entry name" value="HDc"/>
    <property type="match status" value="1"/>
</dbReference>
<evidence type="ECO:0000259" key="1">
    <source>
        <dbReference type="Pfam" id="PF01966"/>
    </source>
</evidence>
<dbReference type="InterPro" id="IPR003607">
    <property type="entry name" value="HD/PDEase_dom"/>
</dbReference>